<evidence type="ECO:0000256" key="2">
    <source>
        <dbReference type="ARBA" id="ARBA00023125"/>
    </source>
</evidence>
<name>A0A173U068_ANAHA</name>
<keyword evidence="1" id="KW-0805">Transcription regulation</keyword>
<keyword evidence="2" id="KW-0238">DNA-binding</keyword>
<organism evidence="6 7">
    <name type="scientific">Anaerostipes hadrus</name>
    <dbReference type="NCBI Taxonomy" id="649756"/>
    <lineage>
        <taxon>Bacteria</taxon>
        <taxon>Bacillati</taxon>
        <taxon>Bacillota</taxon>
        <taxon>Clostridia</taxon>
        <taxon>Lachnospirales</taxon>
        <taxon>Lachnospiraceae</taxon>
        <taxon>Anaerostipes</taxon>
    </lineage>
</organism>
<evidence type="ECO:0000259" key="5">
    <source>
        <dbReference type="Pfam" id="PF00847"/>
    </source>
</evidence>
<accession>A0A173U068</accession>
<dbReference type="InterPro" id="IPR001471">
    <property type="entry name" value="AP2/ERF_dom"/>
</dbReference>
<evidence type="ECO:0000313" key="7">
    <source>
        <dbReference type="Proteomes" id="UP000095598"/>
    </source>
</evidence>
<keyword evidence="3" id="KW-0804">Transcription</keyword>
<feature type="region of interest" description="Disordered" evidence="4">
    <location>
        <begin position="156"/>
        <end position="183"/>
    </location>
</feature>
<evidence type="ECO:0000313" key="6">
    <source>
        <dbReference type="EMBL" id="CUN06868.1"/>
    </source>
</evidence>
<protein>
    <submittedName>
        <fullName evidence="6">AP2 domain</fullName>
    </submittedName>
</protein>
<dbReference type="Gene3D" id="1.20.5.2050">
    <property type="match status" value="1"/>
</dbReference>
<evidence type="ECO:0000256" key="4">
    <source>
        <dbReference type="SAM" id="MobiDB-lite"/>
    </source>
</evidence>
<dbReference type="GO" id="GO:0003700">
    <property type="term" value="F:DNA-binding transcription factor activity"/>
    <property type="evidence" value="ECO:0007669"/>
    <property type="project" value="InterPro"/>
</dbReference>
<dbReference type="SUPFAM" id="SSF54171">
    <property type="entry name" value="DNA-binding domain"/>
    <property type="match status" value="1"/>
</dbReference>
<evidence type="ECO:0000256" key="3">
    <source>
        <dbReference type="ARBA" id="ARBA00023163"/>
    </source>
</evidence>
<proteinExistence type="predicted"/>
<feature type="compositionally biased region" description="Basic and acidic residues" evidence="4">
    <location>
        <begin position="156"/>
        <end position="168"/>
    </location>
</feature>
<gene>
    <name evidence="6" type="ORF">ERS852425_02421</name>
</gene>
<dbReference type="GO" id="GO:0003677">
    <property type="term" value="F:DNA binding"/>
    <property type="evidence" value="ECO:0007669"/>
    <property type="project" value="UniProtKB-KW"/>
</dbReference>
<dbReference type="EMBL" id="CYXT01000019">
    <property type="protein sequence ID" value="CUN06868.1"/>
    <property type="molecule type" value="Genomic_DNA"/>
</dbReference>
<dbReference type="RefSeq" id="WP_055259225.1">
    <property type="nucleotide sequence ID" value="NZ_CYXT01000019.1"/>
</dbReference>
<dbReference type="Proteomes" id="UP000095598">
    <property type="component" value="Unassembled WGS sequence"/>
</dbReference>
<sequence length="183" mass="21307">MRIKWLKMQGKTVYGFKILEVCRENNITMVKVVCPICGKIYTIRADYLKYRKSCGCLTKPYEIEKGKKIAEEAKKQCIDGTSIRSLTTKISKANKSGIKGVHWDKKRNKWAAQITFKGKNHYLGRYDNKEDAREAREKAEKEMFGKFLEEHKEYVKDRKGDMSHEKRILGKSKVGKNSGYEKI</sequence>
<dbReference type="Pfam" id="PF00847">
    <property type="entry name" value="AP2"/>
    <property type="match status" value="1"/>
</dbReference>
<evidence type="ECO:0000256" key="1">
    <source>
        <dbReference type="ARBA" id="ARBA00023015"/>
    </source>
</evidence>
<dbReference type="AlphaFoldDB" id="A0A173U068"/>
<feature type="domain" description="AP2/ERF" evidence="5">
    <location>
        <begin position="96"/>
        <end position="145"/>
    </location>
</feature>
<reference evidence="6 7" key="1">
    <citation type="submission" date="2015-09" db="EMBL/GenBank/DDBJ databases">
        <authorList>
            <consortium name="Pathogen Informatics"/>
        </authorList>
    </citation>
    <scope>NUCLEOTIDE SEQUENCE [LARGE SCALE GENOMIC DNA]</scope>
    <source>
        <strain evidence="6 7">2789STDY5608868</strain>
    </source>
</reference>
<dbReference type="InterPro" id="IPR016177">
    <property type="entry name" value="DNA-bd_dom_sf"/>
</dbReference>